<dbReference type="InParanoid" id="A0A1B7MTQ0"/>
<gene>
    <name evidence="2" type="ORF">K503DRAFT_336251</name>
</gene>
<evidence type="ECO:0000313" key="2">
    <source>
        <dbReference type="EMBL" id="OAX35976.1"/>
    </source>
</evidence>
<name>A0A1B7MTQ0_9AGAM</name>
<reference evidence="2 3" key="1">
    <citation type="submission" date="2016-06" db="EMBL/GenBank/DDBJ databases">
        <title>Comparative genomics of the ectomycorrhizal sister species Rhizopogon vinicolor and Rhizopogon vesiculosus (Basidiomycota: Boletales) reveals a divergence of the mating type B locus.</title>
        <authorList>
            <consortium name="DOE Joint Genome Institute"/>
            <person name="Mujic A.B."/>
            <person name="Kuo A."/>
            <person name="Tritt A."/>
            <person name="Lipzen A."/>
            <person name="Chen C."/>
            <person name="Johnson J."/>
            <person name="Sharma A."/>
            <person name="Barry K."/>
            <person name="Grigoriev I.V."/>
            <person name="Spatafora J.W."/>
        </authorList>
    </citation>
    <scope>NUCLEOTIDE SEQUENCE [LARGE SCALE GENOMIC DNA]</scope>
    <source>
        <strain evidence="2 3">AM-OR11-026</strain>
    </source>
</reference>
<dbReference type="Proteomes" id="UP000092154">
    <property type="component" value="Unassembled WGS sequence"/>
</dbReference>
<evidence type="ECO:0000256" key="1">
    <source>
        <dbReference type="SAM" id="Phobius"/>
    </source>
</evidence>
<proteinExistence type="predicted"/>
<keyword evidence="1" id="KW-0812">Transmembrane</keyword>
<keyword evidence="1" id="KW-0472">Membrane</keyword>
<dbReference type="EMBL" id="KV448452">
    <property type="protein sequence ID" value="OAX35976.1"/>
    <property type="molecule type" value="Genomic_DNA"/>
</dbReference>
<feature type="transmembrane region" description="Helical" evidence="1">
    <location>
        <begin position="12"/>
        <end position="32"/>
    </location>
</feature>
<evidence type="ECO:0000313" key="3">
    <source>
        <dbReference type="Proteomes" id="UP000092154"/>
    </source>
</evidence>
<keyword evidence="1" id="KW-1133">Transmembrane helix</keyword>
<protein>
    <submittedName>
        <fullName evidence="2">Uncharacterized protein</fullName>
    </submittedName>
</protein>
<accession>A0A1B7MTQ0</accession>
<sequence>MRSINGYHLQERYSQIFSANLLLFYVTLRWLCNMAPRLRTFKGTEFEGKPV</sequence>
<keyword evidence="3" id="KW-1185">Reference proteome</keyword>
<organism evidence="2 3">
    <name type="scientific">Rhizopogon vinicolor AM-OR11-026</name>
    <dbReference type="NCBI Taxonomy" id="1314800"/>
    <lineage>
        <taxon>Eukaryota</taxon>
        <taxon>Fungi</taxon>
        <taxon>Dikarya</taxon>
        <taxon>Basidiomycota</taxon>
        <taxon>Agaricomycotina</taxon>
        <taxon>Agaricomycetes</taxon>
        <taxon>Agaricomycetidae</taxon>
        <taxon>Boletales</taxon>
        <taxon>Suillineae</taxon>
        <taxon>Rhizopogonaceae</taxon>
        <taxon>Rhizopogon</taxon>
    </lineage>
</organism>
<dbReference type="AlphaFoldDB" id="A0A1B7MTQ0"/>